<keyword evidence="4" id="KW-0347">Helicase</keyword>
<dbReference type="GO" id="GO:0005524">
    <property type="term" value="F:ATP binding"/>
    <property type="evidence" value="ECO:0007669"/>
    <property type="project" value="InterPro"/>
</dbReference>
<accession>A0A7C2Z542</accession>
<keyword evidence="4" id="KW-0067">ATP-binding</keyword>
<protein>
    <submittedName>
        <fullName evidence="4">DEAD/DEAH box helicase</fullName>
    </submittedName>
</protein>
<dbReference type="SMART" id="SM00490">
    <property type="entry name" value="HELICc"/>
    <property type="match status" value="1"/>
</dbReference>
<dbReference type="SMART" id="SM00487">
    <property type="entry name" value="DEXDc"/>
    <property type="match status" value="1"/>
</dbReference>
<dbReference type="GO" id="GO:0004386">
    <property type="term" value="F:helicase activity"/>
    <property type="evidence" value="ECO:0007669"/>
    <property type="project" value="UniProtKB-KW"/>
</dbReference>
<dbReference type="AlphaFoldDB" id="A0A7C2Z542"/>
<dbReference type="InterPro" id="IPR027417">
    <property type="entry name" value="P-loop_NTPase"/>
</dbReference>
<dbReference type="CDD" id="cd17919">
    <property type="entry name" value="DEXHc_Snf"/>
    <property type="match status" value="1"/>
</dbReference>
<dbReference type="InterPro" id="IPR014001">
    <property type="entry name" value="Helicase_ATP-bd"/>
</dbReference>
<dbReference type="Pfam" id="PF00271">
    <property type="entry name" value="Helicase_C"/>
    <property type="match status" value="1"/>
</dbReference>
<sequence>MLLEFKDGFIYVYDGYEYKEHLKLLGFWWNSEQKRWERFYDDVVVQHLKRFNPYIVNHIKKQADQTLVEELRQMYPFAMEHQLVGTALAIQNKSFLIGDEPGVGKTLQAIMYIDYLLAKGAISHGIIFCPSSIKRQWRDEFYKFLKVSPFIVEGDRQLRRLIFTQALRKTSYPVLILNYELLLREDVFNFLSSLESYALVFDEASRFKNKDSKTFKLVQALANKTEYKLALTGTPVENHLAEFWAVGFILKGFMDYKEFEEKHLIVQKVQYANTAFPVKKIIGYKNLRSFLFRIGEFYIRRKKSDIKELPALTEYVRFIELAPLQKQMEEYLKERIASAKGLNLESIITLLRVINDDPRLLLASQSEIAQAIVERFKHEIERFKANPKLDELQSIVEEHEGKKILVFTSFAKVAQLIANEFKALMITGSTDEKTRAKIIWEFKKRDSNILVSTDALTYGVSLDEADIVVHFDIPWSVGKIVQRTERIYRITTSRNKWVYFFVGSGIESKVWEILQKKRTLFNQVVEGDVVDEEIKSALLRVLK</sequence>
<evidence type="ECO:0000259" key="3">
    <source>
        <dbReference type="PROSITE" id="PS51194"/>
    </source>
</evidence>
<dbReference type="SUPFAM" id="SSF52540">
    <property type="entry name" value="P-loop containing nucleoside triphosphate hydrolases"/>
    <property type="match status" value="2"/>
</dbReference>
<dbReference type="EMBL" id="DSFP01000022">
    <property type="protein sequence ID" value="HEW45344.1"/>
    <property type="molecule type" value="Genomic_DNA"/>
</dbReference>
<keyword evidence="1" id="KW-0378">Hydrolase</keyword>
<dbReference type="InterPro" id="IPR000330">
    <property type="entry name" value="SNF2_N"/>
</dbReference>
<proteinExistence type="predicted"/>
<organism evidence="4">
    <name type="scientific">Hydrogenobacter sp</name>
    <dbReference type="NCBI Taxonomy" id="2152829"/>
    <lineage>
        <taxon>Bacteria</taxon>
        <taxon>Pseudomonadati</taxon>
        <taxon>Aquificota</taxon>
        <taxon>Aquificia</taxon>
        <taxon>Aquificales</taxon>
        <taxon>Aquificaceae</taxon>
        <taxon>Hydrogenobacter</taxon>
    </lineage>
</organism>
<keyword evidence="4" id="KW-0547">Nucleotide-binding</keyword>
<evidence type="ECO:0000259" key="2">
    <source>
        <dbReference type="PROSITE" id="PS51192"/>
    </source>
</evidence>
<dbReference type="PANTHER" id="PTHR10799">
    <property type="entry name" value="SNF2/RAD54 HELICASE FAMILY"/>
    <property type="match status" value="1"/>
</dbReference>
<dbReference type="Pfam" id="PF00176">
    <property type="entry name" value="SNF2-rel_dom"/>
    <property type="match status" value="1"/>
</dbReference>
<evidence type="ECO:0000256" key="1">
    <source>
        <dbReference type="ARBA" id="ARBA00022801"/>
    </source>
</evidence>
<feature type="domain" description="Helicase C-terminal" evidence="3">
    <location>
        <begin position="388"/>
        <end position="542"/>
    </location>
</feature>
<dbReference type="GO" id="GO:0016787">
    <property type="term" value="F:hydrolase activity"/>
    <property type="evidence" value="ECO:0007669"/>
    <property type="project" value="UniProtKB-KW"/>
</dbReference>
<dbReference type="Gene3D" id="3.40.50.10810">
    <property type="entry name" value="Tandem AAA-ATPase domain"/>
    <property type="match status" value="1"/>
</dbReference>
<reference evidence="4" key="1">
    <citation type="journal article" date="2020" name="mSystems">
        <title>Genome- and Community-Level Interaction Insights into Carbon Utilization and Element Cycling Functions of Hydrothermarchaeota in Hydrothermal Sediment.</title>
        <authorList>
            <person name="Zhou Z."/>
            <person name="Liu Y."/>
            <person name="Xu W."/>
            <person name="Pan J."/>
            <person name="Luo Z.H."/>
            <person name="Li M."/>
        </authorList>
    </citation>
    <scope>NUCLEOTIDE SEQUENCE [LARGE SCALE GENOMIC DNA]</scope>
    <source>
        <strain evidence="4">SpSt-132</strain>
    </source>
</reference>
<dbReference type="InterPro" id="IPR038718">
    <property type="entry name" value="SNF2-like_sf"/>
</dbReference>
<dbReference type="PROSITE" id="PS51194">
    <property type="entry name" value="HELICASE_CTER"/>
    <property type="match status" value="1"/>
</dbReference>
<evidence type="ECO:0000313" key="4">
    <source>
        <dbReference type="EMBL" id="HEW45344.1"/>
    </source>
</evidence>
<feature type="domain" description="Helicase ATP-binding" evidence="2">
    <location>
        <begin position="86"/>
        <end position="253"/>
    </location>
</feature>
<dbReference type="InterPro" id="IPR049730">
    <property type="entry name" value="SNF2/RAD54-like_C"/>
</dbReference>
<dbReference type="Gene3D" id="3.40.50.300">
    <property type="entry name" value="P-loop containing nucleotide triphosphate hydrolases"/>
    <property type="match status" value="1"/>
</dbReference>
<name>A0A7C2Z542_9AQUI</name>
<dbReference type="CDD" id="cd18793">
    <property type="entry name" value="SF2_C_SNF"/>
    <property type="match status" value="1"/>
</dbReference>
<comment type="caution">
    <text evidence="4">The sequence shown here is derived from an EMBL/GenBank/DDBJ whole genome shotgun (WGS) entry which is preliminary data.</text>
</comment>
<dbReference type="PROSITE" id="PS51192">
    <property type="entry name" value="HELICASE_ATP_BIND_1"/>
    <property type="match status" value="1"/>
</dbReference>
<dbReference type="InterPro" id="IPR001650">
    <property type="entry name" value="Helicase_C-like"/>
</dbReference>
<gene>
    <name evidence="4" type="ORF">ENO47_01535</name>
</gene>